<dbReference type="SUPFAM" id="SSF57903">
    <property type="entry name" value="FYVE/PHD zinc finger"/>
    <property type="match status" value="1"/>
</dbReference>
<dbReference type="InterPro" id="IPR017455">
    <property type="entry name" value="Znf_FYVE-rel"/>
</dbReference>
<dbReference type="CDD" id="cd00065">
    <property type="entry name" value="FYVE_like_SF"/>
    <property type="match status" value="1"/>
</dbReference>
<feature type="domain" description="FYVE-type" evidence="7">
    <location>
        <begin position="30"/>
        <end position="90"/>
    </location>
</feature>
<evidence type="ECO:0000256" key="5">
    <source>
        <dbReference type="SAM" id="Coils"/>
    </source>
</evidence>
<evidence type="ECO:0000256" key="6">
    <source>
        <dbReference type="SAM" id="MobiDB-lite"/>
    </source>
</evidence>
<dbReference type="PANTHER" id="PTHR13510:SF44">
    <property type="entry name" value="RABENOSYN-5"/>
    <property type="match status" value="1"/>
</dbReference>
<feature type="region of interest" description="Disordered" evidence="6">
    <location>
        <begin position="799"/>
        <end position="820"/>
    </location>
</feature>
<keyword evidence="10" id="KW-1185">Reference proteome</keyword>
<evidence type="ECO:0000256" key="3">
    <source>
        <dbReference type="ARBA" id="ARBA00022833"/>
    </source>
</evidence>
<protein>
    <submittedName>
        <fullName evidence="9">Aste57867_18997 protein</fullName>
    </submittedName>
</protein>
<keyword evidence="2 4" id="KW-0863">Zinc-finger</keyword>
<evidence type="ECO:0000313" key="9">
    <source>
        <dbReference type="EMBL" id="VFT95723.1"/>
    </source>
</evidence>
<organism evidence="9 10">
    <name type="scientific">Aphanomyces stellatus</name>
    <dbReference type="NCBI Taxonomy" id="120398"/>
    <lineage>
        <taxon>Eukaryota</taxon>
        <taxon>Sar</taxon>
        <taxon>Stramenopiles</taxon>
        <taxon>Oomycota</taxon>
        <taxon>Saprolegniomycetes</taxon>
        <taxon>Saprolegniales</taxon>
        <taxon>Verrucalvaceae</taxon>
        <taxon>Aphanomyces</taxon>
    </lineage>
</organism>
<dbReference type="Gene3D" id="3.30.40.10">
    <property type="entry name" value="Zinc/RING finger domain, C3HC4 (zinc finger)"/>
    <property type="match status" value="1"/>
</dbReference>
<keyword evidence="3" id="KW-0862">Zinc</keyword>
<dbReference type="GO" id="GO:0008270">
    <property type="term" value="F:zinc ion binding"/>
    <property type="evidence" value="ECO:0007669"/>
    <property type="project" value="UniProtKB-KW"/>
</dbReference>
<gene>
    <name evidence="9" type="primary">Aste57867_18997</name>
    <name evidence="8" type="ORF">As57867_018933</name>
    <name evidence="9" type="ORF">ASTE57867_18997</name>
</gene>
<dbReference type="InterPro" id="IPR052727">
    <property type="entry name" value="Rab4/Rab5_effector"/>
</dbReference>
<dbReference type="AlphaFoldDB" id="A0A485LD02"/>
<accession>A0A485LD02</accession>
<dbReference type="InterPro" id="IPR000306">
    <property type="entry name" value="Znf_FYVE"/>
</dbReference>
<evidence type="ECO:0000256" key="4">
    <source>
        <dbReference type="PROSITE-ProRule" id="PRU00091"/>
    </source>
</evidence>
<feature type="coiled-coil region" evidence="5">
    <location>
        <begin position="198"/>
        <end position="270"/>
    </location>
</feature>
<dbReference type="PROSITE" id="PS50178">
    <property type="entry name" value="ZF_FYVE"/>
    <property type="match status" value="1"/>
</dbReference>
<keyword evidence="5" id="KW-0175">Coiled coil</keyword>
<dbReference type="InterPro" id="IPR011011">
    <property type="entry name" value="Znf_FYVE_PHD"/>
</dbReference>
<dbReference type="PANTHER" id="PTHR13510">
    <property type="entry name" value="FYVE-FINGER-CONTAINING RAB5 EFFECTOR PROTEIN RABENOSYN-5-RELATED"/>
    <property type="match status" value="1"/>
</dbReference>
<evidence type="ECO:0000256" key="1">
    <source>
        <dbReference type="ARBA" id="ARBA00022723"/>
    </source>
</evidence>
<dbReference type="EMBL" id="CAADRA010006456">
    <property type="protein sequence ID" value="VFT95723.1"/>
    <property type="molecule type" value="Genomic_DNA"/>
</dbReference>
<keyword evidence="1" id="KW-0479">Metal-binding</keyword>
<reference evidence="8" key="2">
    <citation type="submission" date="2019-06" db="EMBL/GenBank/DDBJ databases">
        <title>Genomics analysis of Aphanomyces spp. identifies a new class of oomycete effector associated with host adaptation.</title>
        <authorList>
            <person name="Gaulin E."/>
        </authorList>
    </citation>
    <scope>NUCLEOTIDE SEQUENCE</scope>
    <source>
        <strain evidence="8">CBS 578.67</strain>
    </source>
</reference>
<reference evidence="9 10" key="1">
    <citation type="submission" date="2019-03" db="EMBL/GenBank/DDBJ databases">
        <authorList>
            <person name="Gaulin E."/>
            <person name="Dumas B."/>
        </authorList>
    </citation>
    <scope>NUCLEOTIDE SEQUENCE [LARGE SCALE GENOMIC DNA]</scope>
    <source>
        <strain evidence="9">CBS 568.67</strain>
    </source>
</reference>
<sequence length="883" mass="96669">MAPPPATAFDANDMLIDPRLFVMPTEWVDKSKRSNCLVCAREFNPVWRKKHTCRMCGDVVCGRCSVHKRVDLPLKDNLFRICTWCFLRVRQPVAQAIPVDPATVSASTLVHAAAAPSTPVSADEPDDADDDRSGCGAYSYLHSSHSSILSTQSSRALTIDMTDDDDDIIADILDAGPIDMSEIFDVAVVDDDFVDPNLELLKAREAELEAEVQRCRAKFDQLEATIHATELAANLTQQQKTELDEARALIRELQQRLREKEEEHLTTRMTIHEDMHRARRESMSSRPAHLIQHLLVPSSPPKEVISPAPIVAAAPTDGDLSEAASLRRQLAKMARQMQQAGLNVAEDIPYAEAKRRVDAVSQRMHEIGSSEVVHEDKAEQAALRKEYYELEKEMEKYSTALMMTDEYVQEQAAAARAWDAAQAAANDAALATVRRCVPVDVAVLSEKQLATQLGAPALARKLKRTNVLQLVRVAPATIQRMHPSIVEGYRLAGLGLIERRALHVVLAAPAAEWKKQSKDEFATRKYTWFKKLHKALVDAIESYDRHHPGSKDASHVCSARHACPVLIEAKVDQLYAVDLGCPPDAQYVVHDVVKSDSGQSSSSGGGASDAELAVAQKRTQARHASVKAHYQALGGGGQVLLVTQAMGAMDNMDAALLALARGEAALVTLQDKDKERLAALVLTARDAVVAMAKRSGICVTGKRDTAKDSADGRAPVEATVAQELTEYIEKMRDEMEEYMLCVDPVHKSVALLQSLQTLLPDVAARNRAKMVGMGKVPPRHSRGRTPWKDIVKEEAAKKAASPANHEISSIHPRKAAGGKPNFFDELQKAKKPPGNFLDELKKKKAAPNAMLAMIKARRATKVEDDEEGTAAVVESSPAMANTA</sequence>
<evidence type="ECO:0000256" key="2">
    <source>
        <dbReference type="ARBA" id="ARBA00022771"/>
    </source>
</evidence>
<evidence type="ECO:0000313" key="10">
    <source>
        <dbReference type="Proteomes" id="UP000332933"/>
    </source>
</evidence>
<name>A0A485LD02_9STRA</name>
<dbReference type="SMART" id="SM00064">
    <property type="entry name" value="FYVE"/>
    <property type="match status" value="1"/>
</dbReference>
<evidence type="ECO:0000259" key="7">
    <source>
        <dbReference type="PROSITE" id="PS50178"/>
    </source>
</evidence>
<feature type="region of interest" description="Disordered" evidence="6">
    <location>
        <begin position="862"/>
        <end position="883"/>
    </location>
</feature>
<dbReference type="OrthoDB" id="71118at2759"/>
<proteinExistence type="predicted"/>
<feature type="coiled-coil region" evidence="5">
    <location>
        <begin position="373"/>
        <end position="400"/>
    </location>
</feature>
<dbReference type="Proteomes" id="UP000332933">
    <property type="component" value="Unassembled WGS sequence"/>
</dbReference>
<dbReference type="InterPro" id="IPR013083">
    <property type="entry name" value="Znf_RING/FYVE/PHD"/>
</dbReference>
<dbReference type="EMBL" id="VJMH01006435">
    <property type="protein sequence ID" value="KAF0689578.1"/>
    <property type="molecule type" value="Genomic_DNA"/>
</dbReference>
<dbReference type="Pfam" id="PF01363">
    <property type="entry name" value="FYVE"/>
    <property type="match status" value="1"/>
</dbReference>
<evidence type="ECO:0000313" key="8">
    <source>
        <dbReference type="EMBL" id="KAF0689578.1"/>
    </source>
</evidence>